<accession>A0AAE0KXF9</accession>
<reference evidence="3 4" key="1">
    <citation type="journal article" date="2015" name="Genome Biol. Evol.">
        <title>Comparative Genomics of a Bacterivorous Green Alga Reveals Evolutionary Causalities and Consequences of Phago-Mixotrophic Mode of Nutrition.</title>
        <authorList>
            <person name="Burns J.A."/>
            <person name="Paasch A."/>
            <person name="Narechania A."/>
            <person name="Kim E."/>
        </authorList>
    </citation>
    <scope>NUCLEOTIDE SEQUENCE [LARGE SCALE GENOMIC DNA]</scope>
    <source>
        <strain evidence="3 4">PLY_AMNH</strain>
    </source>
</reference>
<evidence type="ECO:0000313" key="4">
    <source>
        <dbReference type="Proteomes" id="UP001190700"/>
    </source>
</evidence>
<name>A0AAE0KXF9_9CHLO</name>
<comment type="caution">
    <text evidence="3">The sequence shown here is derived from an EMBL/GenBank/DDBJ whole genome shotgun (WGS) entry which is preliminary data.</text>
</comment>
<sequence>MLGNADAARPQKSSRKHKTKSGAQNTELHNLFLNRKKKASKAKNLLDAEQSRGFPKRCFIQYCSQAAAQARQAAQHADQSMSQPDLLLCKKAEELAAEKAALAHGEACYAVVAKPIFDALETALQSLTHVREGGKAEEAPDVRSSEALQRLPPVAEASAEAISDRLLRVRESLVRALSPRLPTQLCPATGSSVEDAKADASEQRLLEAVEQTQHSAECALKVARNVAEHAADAGSGFDDLPSSLMMQVFFQLDYKDCVNAKLVSKLFDKISTLTLEDAKSATHAMDNPLSLTIQ</sequence>
<dbReference type="InterPro" id="IPR001810">
    <property type="entry name" value="F-box_dom"/>
</dbReference>
<evidence type="ECO:0000313" key="3">
    <source>
        <dbReference type="EMBL" id="KAK3264257.1"/>
    </source>
</evidence>
<gene>
    <name evidence="3" type="ORF">CYMTET_26992</name>
</gene>
<feature type="domain" description="F-box" evidence="2">
    <location>
        <begin position="237"/>
        <end position="267"/>
    </location>
</feature>
<dbReference type="Pfam" id="PF00646">
    <property type="entry name" value="F-box"/>
    <property type="match status" value="1"/>
</dbReference>
<dbReference type="SUPFAM" id="SSF81383">
    <property type="entry name" value="F-box domain"/>
    <property type="match status" value="1"/>
</dbReference>
<keyword evidence="4" id="KW-1185">Reference proteome</keyword>
<protein>
    <recommendedName>
        <fullName evidence="2">F-box domain-containing protein</fullName>
    </recommendedName>
</protein>
<dbReference type="InterPro" id="IPR036047">
    <property type="entry name" value="F-box-like_dom_sf"/>
</dbReference>
<dbReference type="AlphaFoldDB" id="A0AAE0KXF9"/>
<evidence type="ECO:0000256" key="1">
    <source>
        <dbReference type="SAM" id="MobiDB-lite"/>
    </source>
</evidence>
<evidence type="ECO:0000259" key="2">
    <source>
        <dbReference type="Pfam" id="PF00646"/>
    </source>
</evidence>
<organism evidence="3 4">
    <name type="scientific">Cymbomonas tetramitiformis</name>
    <dbReference type="NCBI Taxonomy" id="36881"/>
    <lineage>
        <taxon>Eukaryota</taxon>
        <taxon>Viridiplantae</taxon>
        <taxon>Chlorophyta</taxon>
        <taxon>Pyramimonadophyceae</taxon>
        <taxon>Pyramimonadales</taxon>
        <taxon>Pyramimonadaceae</taxon>
        <taxon>Cymbomonas</taxon>
    </lineage>
</organism>
<dbReference type="EMBL" id="LGRX02014686">
    <property type="protein sequence ID" value="KAK3264257.1"/>
    <property type="molecule type" value="Genomic_DNA"/>
</dbReference>
<proteinExistence type="predicted"/>
<feature type="region of interest" description="Disordered" evidence="1">
    <location>
        <begin position="1"/>
        <end position="33"/>
    </location>
</feature>
<dbReference type="Proteomes" id="UP001190700">
    <property type="component" value="Unassembled WGS sequence"/>
</dbReference>
<feature type="non-terminal residue" evidence="3">
    <location>
        <position position="294"/>
    </location>
</feature>